<protein>
    <recommendedName>
        <fullName evidence="9">Cadherin domain-containing protein</fullName>
    </recommendedName>
</protein>
<feature type="domain" description="Cadherin" evidence="9">
    <location>
        <begin position="188"/>
        <end position="288"/>
    </location>
</feature>
<evidence type="ECO:0000256" key="1">
    <source>
        <dbReference type="ARBA" id="ARBA00004370"/>
    </source>
</evidence>
<keyword evidence="7" id="KW-0472">Membrane</keyword>
<evidence type="ECO:0000256" key="6">
    <source>
        <dbReference type="ARBA" id="ARBA00022989"/>
    </source>
</evidence>
<dbReference type="GO" id="GO:0016020">
    <property type="term" value="C:membrane"/>
    <property type="evidence" value="ECO:0007669"/>
    <property type="project" value="UniProtKB-SubCell"/>
</dbReference>
<dbReference type="SUPFAM" id="SSF49313">
    <property type="entry name" value="Cadherin-like"/>
    <property type="match status" value="3"/>
</dbReference>
<evidence type="ECO:0000256" key="5">
    <source>
        <dbReference type="ARBA" id="ARBA00022889"/>
    </source>
</evidence>
<evidence type="ECO:0000256" key="8">
    <source>
        <dbReference type="PROSITE-ProRule" id="PRU00043"/>
    </source>
</evidence>
<sequence>DSGQQRSRLRYLKASGVNKIVYQLLNSDNFLLHHFTGVLQVYSLLDRESTALYFLTVRAIDAVTRFSADTLLLLEVTDINDCFPKFQQDSYHIYIPEDTEVGTVVAILTAVDNDKGMNAVVHYSLTDKFFKVDAKDGSLILQQCLDYEHSDFHQLTVFATDSGVPPLTSFVSVFVKVINSNDNAPFIMASTLHHRVSQDILRGTFVGRVLARDEDGDPLFFSLTSQDDNIRRTIAIKKNTGIISVLNPKLLRQFKVISVNFSVDDGLHSTPGVVKIQILPSNTGAPRFAKSHHEVILQ</sequence>
<evidence type="ECO:0000256" key="7">
    <source>
        <dbReference type="ARBA" id="ARBA00023136"/>
    </source>
</evidence>
<keyword evidence="6" id="KW-1133">Transmembrane helix</keyword>
<dbReference type="EMBL" id="GEBQ01007415">
    <property type="protein sequence ID" value="JAT32562.1"/>
    <property type="molecule type" value="Transcribed_RNA"/>
</dbReference>
<evidence type="ECO:0000259" key="9">
    <source>
        <dbReference type="PROSITE" id="PS50268"/>
    </source>
</evidence>
<dbReference type="InterPro" id="IPR050971">
    <property type="entry name" value="Cadherin-domain_protein"/>
</dbReference>
<dbReference type="AlphaFoldDB" id="A0A1B6M9E4"/>
<dbReference type="GO" id="GO:0009653">
    <property type="term" value="P:anatomical structure morphogenesis"/>
    <property type="evidence" value="ECO:0007669"/>
    <property type="project" value="UniProtKB-ARBA"/>
</dbReference>
<name>A0A1B6M9E4_9HEMI</name>
<dbReference type="FunFam" id="2.60.40.60:FF:000020">
    <property type="entry name" value="Dachsous cadherin-related 1b"/>
    <property type="match status" value="1"/>
</dbReference>
<dbReference type="GO" id="GO:0005911">
    <property type="term" value="C:cell-cell junction"/>
    <property type="evidence" value="ECO:0007669"/>
    <property type="project" value="TreeGrafter"/>
</dbReference>
<evidence type="ECO:0000256" key="4">
    <source>
        <dbReference type="ARBA" id="ARBA00022837"/>
    </source>
</evidence>
<keyword evidence="2" id="KW-0812">Transmembrane</keyword>
<dbReference type="SMART" id="SM00112">
    <property type="entry name" value="CA"/>
    <property type="match status" value="3"/>
</dbReference>
<dbReference type="Pfam" id="PF00028">
    <property type="entry name" value="Cadherin"/>
    <property type="match status" value="1"/>
</dbReference>
<evidence type="ECO:0000256" key="3">
    <source>
        <dbReference type="ARBA" id="ARBA00022737"/>
    </source>
</evidence>
<gene>
    <name evidence="10" type="ORF">g.49728</name>
</gene>
<dbReference type="PANTHER" id="PTHR24025:SF23">
    <property type="entry name" value="NEURAL-CADHERIN"/>
    <property type="match status" value="1"/>
</dbReference>
<feature type="non-terminal residue" evidence="10">
    <location>
        <position position="1"/>
    </location>
</feature>
<feature type="domain" description="Cadherin" evidence="9">
    <location>
        <begin position="19"/>
        <end position="86"/>
    </location>
</feature>
<evidence type="ECO:0000256" key="2">
    <source>
        <dbReference type="ARBA" id="ARBA00022692"/>
    </source>
</evidence>
<dbReference type="GO" id="GO:0005509">
    <property type="term" value="F:calcium ion binding"/>
    <property type="evidence" value="ECO:0007669"/>
    <property type="project" value="UniProtKB-UniRule"/>
</dbReference>
<dbReference type="Gene3D" id="2.60.40.60">
    <property type="entry name" value="Cadherins"/>
    <property type="match status" value="3"/>
</dbReference>
<dbReference type="InterPro" id="IPR002126">
    <property type="entry name" value="Cadherin-like_dom"/>
</dbReference>
<proteinExistence type="predicted"/>
<reference evidence="10" key="1">
    <citation type="submission" date="2015-11" db="EMBL/GenBank/DDBJ databases">
        <title>De novo transcriptome assembly of four potential Pierce s Disease insect vectors from Arizona vineyards.</title>
        <authorList>
            <person name="Tassone E.E."/>
        </authorList>
    </citation>
    <scope>NUCLEOTIDE SEQUENCE</scope>
</reference>
<dbReference type="GO" id="GO:0007156">
    <property type="term" value="P:homophilic cell adhesion via plasma membrane adhesion molecules"/>
    <property type="evidence" value="ECO:0007669"/>
    <property type="project" value="InterPro"/>
</dbReference>
<dbReference type="PANTHER" id="PTHR24025">
    <property type="entry name" value="DESMOGLEIN FAMILY MEMBER"/>
    <property type="match status" value="1"/>
</dbReference>
<evidence type="ECO:0000313" key="10">
    <source>
        <dbReference type="EMBL" id="JAT32562.1"/>
    </source>
</evidence>
<dbReference type="CDD" id="cd11304">
    <property type="entry name" value="Cadherin_repeat"/>
    <property type="match status" value="2"/>
</dbReference>
<dbReference type="InterPro" id="IPR015919">
    <property type="entry name" value="Cadherin-like_sf"/>
</dbReference>
<keyword evidence="4 8" id="KW-0106">Calcium</keyword>
<feature type="domain" description="Cadherin" evidence="9">
    <location>
        <begin position="87"/>
        <end position="187"/>
    </location>
</feature>
<dbReference type="GO" id="GO:0060429">
    <property type="term" value="P:epithelium development"/>
    <property type="evidence" value="ECO:0007669"/>
    <property type="project" value="UniProtKB-ARBA"/>
</dbReference>
<organism evidence="10">
    <name type="scientific">Graphocephala atropunctata</name>
    <dbReference type="NCBI Taxonomy" id="36148"/>
    <lineage>
        <taxon>Eukaryota</taxon>
        <taxon>Metazoa</taxon>
        <taxon>Ecdysozoa</taxon>
        <taxon>Arthropoda</taxon>
        <taxon>Hexapoda</taxon>
        <taxon>Insecta</taxon>
        <taxon>Pterygota</taxon>
        <taxon>Neoptera</taxon>
        <taxon>Paraneoptera</taxon>
        <taxon>Hemiptera</taxon>
        <taxon>Auchenorrhyncha</taxon>
        <taxon>Membracoidea</taxon>
        <taxon>Cicadellidae</taxon>
        <taxon>Cicadellinae</taxon>
        <taxon>Cicadellini</taxon>
        <taxon>Graphocephala</taxon>
    </lineage>
</organism>
<keyword evidence="5" id="KW-0130">Cell adhesion</keyword>
<dbReference type="PROSITE" id="PS50268">
    <property type="entry name" value="CADHERIN_2"/>
    <property type="match status" value="3"/>
</dbReference>
<keyword evidence="3" id="KW-0677">Repeat</keyword>
<accession>A0A1B6M9E4</accession>
<dbReference type="PRINTS" id="PR00205">
    <property type="entry name" value="CADHERIN"/>
</dbReference>
<feature type="non-terminal residue" evidence="10">
    <location>
        <position position="298"/>
    </location>
</feature>
<comment type="subcellular location">
    <subcellularLocation>
        <location evidence="1">Membrane</location>
    </subcellularLocation>
</comment>